<dbReference type="CDD" id="cd00085">
    <property type="entry name" value="HNHc"/>
    <property type="match status" value="1"/>
</dbReference>
<evidence type="ECO:0008006" key="3">
    <source>
        <dbReference type="Google" id="ProtNLM"/>
    </source>
</evidence>
<evidence type="ECO:0000313" key="1">
    <source>
        <dbReference type="EMBL" id="QOR58045.1"/>
    </source>
</evidence>
<accession>A0A7M1RUE3</accession>
<sequence>MEKYSILDKKTIIGQNKKGKTYRYLIQVKCNDCGHIKWVNPSNPFYKKGICRKCNESNYRNQVLNIENDTFKVLSIDNESTAKNPRHTKYFVQCKRCGKIFSRRASVIRKSLESVVCSNCRKLRNNKPLNVIKYKEYCYYRSGAKARNLEWNLTEEQFAHLINQNCVYCGEKPSKKQTVSYKNEYELVNGIDRIDSSKGYTVNNCVPCCSKCNLMKNNFKKEEFLQHITKIYNYSISSTTIPKGSTFEANANGSERIPNKRNMI</sequence>
<dbReference type="Proteomes" id="UP000593838">
    <property type="component" value="Segment"/>
</dbReference>
<proteinExistence type="predicted"/>
<organism evidence="1 2">
    <name type="scientific">uncultured phage cr50_1</name>
    <dbReference type="NCBI Taxonomy" id="2772059"/>
    <lineage>
        <taxon>Viruses</taxon>
        <taxon>Duplodnaviria</taxon>
        <taxon>Heunggongvirae</taxon>
        <taxon>Uroviricota</taxon>
        <taxon>Caudoviricetes</taxon>
        <taxon>Crassvirales</taxon>
        <taxon>Suoliviridae</taxon>
        <taxon>Boorivirinae</taxon>
        <taxon>Cohcovirus</taxon>
        <taxon>Cohcovirus hiberniae</taxon>
    </lineage>
</organism>
<name>A0A7M1RUE3_9CAUD</name>
<dbReference type="KEGG" id="vg:65128497"/>
<dbReference type="RefSeq" id="YP_010110203.1">
    <property type="nucleotide sequence ID" value="NC_055868.1"/>
</dbReference>
<protein>
    <recommendedName>
        <fullName evidence="3">HNH nuclease domain-containing protein</fullName>
    </recommendedName>
</protein>
<dbReference type="Gene3D" id="3.30.40.220">
    <property type="match status" value="1"/>
</dbReference>
<keyword evidence="2" id="KW-1185">Reference proteome</keyword>
<dbReference type="EMBL" id="MT774375">
    <property type="protein sequence ID" value="QOR58045.1"/>
    <property type="molecule type" value="Genomic_DNA"/>
</dbReference>
<evidence type="ECO:0000313" key="2">
    <source>
        <dbReference type="Proteomes" id="UP000593838"/>
    </source>
</evidence>
<reference evidence="1 2" key="1">
    <citation type="submission" date="2020-07" db="EMBL/GenBank/DDBJ databases">
        <title>Taxonomic proposal: Crassvirales, a new order of highly abundant and diverse bacterial viruses.</title>
        <authorList>
            <person name="Shkoporov A.N."/>
            <person name="Stockdale S.R."/>
            <person name="Guerin E."/>
            <person name="Ross R.P."/>
            <person name="Hill C."/>
        </authorList>
    </citation>
    <scope>NUCLEOTIDE SEQUENCE [LARGE SCALE GENOMIC DNA]</scope>
</reference>
<dbReference type="InterPro" id="IPR003615">
    <property type="entry name" value="HNH_nuc"/>
</dbReference>
<dbReference type="GeneID" id="65128497"/>